<keyword evidence="2" id="KW-1185">Reference proteome</keyword>
<evidence type="ECO:0000313" key="1">
    <source>
        <dbReference type="EMBL" id="BAT97633.1"/>
    </source>
</evidence>
<proteinExistence type="predicted"/>
<evidence type="ECO:0000313" key="2">
    <source>
        <dbReference type="Proteomes" id="UP000291084"/>
    </source>
</evidence>
<sequence>DETCWCSWCIRLWDVHIQFGYCSVIRNLALYSILVVVGRSIHHGWRLQRSNGRRFSPTRRFSGLRSSASAKSSTEGGQCWMLSVLCRQPNTFLWHHILRDFYHSPEGPFLRHLLPL</sequence>
<protein>
    <submittedName>
        <fullName evidence="1">Uncharacterized protein</fullName>
    </submittedName>
</protein>
<accession>A0A0S3SXM7</accession>
<organism evidence="1 2">
    <name type="scientific">Vigna angularis var. angularis</name>
    <dbReference type="NCBI Taxonomy" id="157739"/>
    <lineage>
        <taxon>Eukaryota</taxon>
        <taxon>Viridiplantae</taxon>
        <taxon>Streptophyta</taxon>
        <taxon>Embryophyta</taxon>
        <taxon>Tracheophyta</taxon>
        <taxon>Spermatophyta</taxon>
        <taxon>Magnoliopsida</taxon>
        <taxon>eudicotyledons</taxon>
        <taxon>Gunneridae</taxon>
        <taxon>Pentapetalae</taxon>
        <taxon>rosids</taxon>
        <taxon>fabids</taxon>
        <taxon>Fabales</taxon>
        <taxon>Fabaceae</taxon>
        <taxon>Papilionoideae</taxon>
        <taxon>50 kb inversion clade</taxon>
        <taxon>NPAAA clade</taxon>
        <taxon>indigoferoid/millettioid clade</taxon>
        <taxon>Phaseoleae</taxon>
        <taxon>Vigna</taxon>
    </lineage>
</organism>
<dbReference type="Proteomes" id="UP000291084">
    <property type="component" value="Chromosome 9"/>
</dbReference>
<feature type="non-terminal residue" evidence="1">
    <location>
        <position position="1"/>
    </location>
</feature>
<gene>
    <name evidence="1" type="primary">Vigan.09G113900</name>
    <name evidence="1" type="ORF">VIGAN_09113900</name>
</gene>
<name>A0A0S3SXM7_PHAAN</name>
<dbReference type="AlphaFoldDB" id="A0A0S3SXM7"/>
<dbReference type="EMBL" id="AP015042">
    <property type="protein sequence ID" value="BAT97633.1"/>
    <property type="molecule type" value="Genomic_DNA"/>
</dbReference>
<reference evidence="1 2" key="1">
    <citation type="journal article" date="2015" name="Sci. Rep.">
        <title>The power of single molecule real-time sequencing technology in the de novo assembly of a eukaryotic genome.</title>
        <authorList>
            <person name="Sakai H."/>
            <person name="Naito K."/>
            <person name="Ogiso-Tanaka E."/>
            <person name="Takahashi Y."/>
            <person name="Iseki K."/>
            <person name="Muto C."/>
            <person name="Satou K."/>
            <person name="Teruya K."/>
            <person name="Shiroma A."/>
            <person name="Shimoji M."/>
            <person name="Hirano T."/>
            <person name="Itoh T."/>
            <person name="Kaga A."/>
            <person name="Tomooka N."/>
        </authorList>
    </citation>
    <scope>NUCLEOTIDE SEQUENCE [LARGE SCALE GENOMIC DNA]</scope>
    <source>
        <strain evidence="2">cv. Shumari</strain>
    </source>
</reference>